<dbReference type="PANTHER" id="PTHR11461:SF211">
    <property type="entry name" value="GH10112P-RELATED"/>
    <property type="match status" value="1"/>
</dbReference>
<dbReference type="EMBL" id="JAROCG010000002">
    <property type="protein sequence ID" value="MDN4612629.1"/>
    <property type="molecule type" value="Genomic_DNA"/>
</dbReference>
<evidence type="ECO:0000313" key="3">
    <source>
        <dbReference type="EMBL" id="MDN4612629.1"/>
    </source>
</evidence>
<evidence type="ECO:0000313" key="4">
    <source>
        <dbReference type="Proteomes" id="UP001174209"/>
    </source>
</evidence>
<dbReference type="Pfam" id="PF00079">
    <property type="entry name" value="Serpin"/>
    <property type="match status" value="1"/>
</dbReference>
<dbReference type="Proteomes" id="UP001174209">
    <property type="component" value="Unassembled WGS sequence"/>
</dbReference>
<dbReference type="InterPro" id="IPR000215">
    <property type="entry name" value="Serpin_fam"/>
</dbReference>
<feature type="domain" description="Serpin" evidence="2">
    <location>
        <begin position="63"/>
        <end position="422"/>
    </location>
</feature>
<dbReference type="SUPFAM" id="SSF56574">
    <property type="entry name" value="Serpins"/>
    <property type="match status" value="1"/>
</dbReference>
<dbReference type="InterPro" id="IPR042185">
    <property type="entry name" value="Serpin_sf_2"/>
</dbReference>
<gene>
    <name evidence="3" type="ORF">P5G52_17305</name>
</gene>
<dbReference type="Gene3D" id="2.30.39.10">
    <property type="entry name" value="Alpha-1-antitrypsin, domain 1"/>
    <property type="match status" value="1"/>
</dbReference>
<dbReference type="SMART" id="SM00093">
    <property type="entry name" value="SERPIN"/>
    <property type="match status" value="1"/>
</dbReference>
<comment type="similarity">
    <text evidence="1">Belongs to the serpin family.</text>
</comment>
<accession>A0ABT8K8I3</accession>
<dbReference type="CDD" id="cd19590">
    <property type="entry name" value="serpin_thermopin-like"/>
    <property type="match status" value="1"/>
</dbReference>
<dbReference type="PANTHER" id="PTHR11461">
    <property type="entry name" value="SERINE PROTEASE INHIBITOR, SERPIN"/>
    <property type="match status" value="1"/>
</dbReference>
<name>A0ABT8K8I3_9MICC</name>
<reference evidence="3" key="1">
    <citation type="submission" date="2023-06" db="EMBL/GenBank/DDBJ databases">
        <title>MT1 and MT2 Draft Genomes of Novel Species.</title>
        <authorList>
            <person name="Venkateswaran K."/>
        </authorList>
    </citation>
    <scope>NUCLEOTIDE SEQUENCE</scope>
    <source>
        <strain evidence="3">IIF3SC-B10</strain>
    </source>
</reference>
<keyword evidence="4" id="KW-1185">Reference proteome</keyword>
<organism evidence="3 4">
    <name type="scientific">Arthrobacter burdickii</name>
    <dbReference type="NCBI Taxonomy" id="3035920"/>
    <lineage>
        <taxon>Bacteria</taxon>
        <taxon>Bacillati</taxon>
        <taxon>Actinomycetota</taxon>
        <taxon>Actinomycetes</taxon>
        <taxon>Micrococcales</taxon>
        <taxon>Micrococcaceae</taxon>
        <taxon>Arthrobacter</taxon>
    </lineage>
</organism>
<dbReference type="InterPro" id="IPR036186">
    <property type="entry name" value="Serpin_sf"/>
</dbReference>
<evidence type="ECO:0000259" key="2">
    <source>
        <dbReference type="SMART" id="SM00093"/>
    </source>
</evidence>
<dbReference type="RefSeq" id="WP_301229830.1">
    <property type="nucleotide sequence ID" value="NZ_JAROCG010000002.1"/>
</dbReference>
<protein>
    <submittedName>
        <fullName evidence="3">Serpin family protein</fullName>
    </submittedName>
</protein>
<dbReference type="InterPro" id="IPR042178">
    <property type="entry name" value="Serpin_sf_1"/>
</dbReference>
<dbReference type="Gene3D" id="3.30.497.10">
    <property type="entry name" value="Antithrombin, subunit I, domain 2"/>
    <property type="match status" value="1"/>
</dbReference>
<dbReference type="InterPro" id="IPR023796">
    <property type="entry name" value="Serpin_dom"/>
</dbReference>
<proteinExistence type="inferred from homology"/>
<comment type="caution">
    <text evidence="3">The sequence shown here is derived from an EMBL/GenBank/DDBJ whole genome shotgun (WGS) entry which is preliminary data.</text>
</comment>
<evidence type="ECO:0000256" key="1">
    <source>
        <dbReference type="RuleBase" id="RU000411"/>
    </source>
</evidence>
<sequence length="423" mass="44940">MEHHGQPTTHGRLGRTATATAALALLTACAGSAPDQQTAPIERVVVAQGEFAEAEDALLRSAFRLGALMTSDPDVNQVTSPLSALYALSMLRAGAGTTTAAEMDAVLGLPAEHRDEAMNALLASVQRFDGNPGDVDEDDPPEAPVLHLANAVFVPESGGIGEEYLKTLARQYGSGVYPVDFSDGATAGRIDDWVSKETGGRIEKAPIEVGPGTTLSLLNAVYFAAAWDEPFDPSGTSDQDFLLVDGSRVDVPMMHGTRTERYVEGDGWSGIDLPYGDGFFLRLILPAEGSPPRWTEQELLDIAFLLDTAKDVRVELSLPKWDHEFEQDLLEPLAAAGLDESFGSDADFRAIRPGSFVDGAAQVANITVAEKGTVAAAVTQLTMTTGAPMPPEASISFDRPFGYQIVHEETGLPVFLGTVADPR</sequence>